<feature type="compositionally biased region" description="Basic and acidic residues" evidence="1">
    <location>
        <begin position="49"/>
        <end position="61"/>
    </location>
</feature>
<dbReference type="EnsemblPlants" id="MELO3C028244.2.1">
    <property type="protein sequence ID" value="MELO3C028244.2.1"/>
    <property type="gene ID" value="MELO3C028244.2"/>
</dbReference>
<proteinExistence type="predicted"/>
<dbReference type="AlphaFoldDB" id="A0A9I9E3N6"/>
<evidence type="ECO:0000313" key="2">
    <source>
        <dbReference type="EnsemblPlants" id="MELO3C028244.2.1"/>
    </source>
</evidence>
<protein>
    <submittedName>
        <fullName evidence="2">Uncharacterized protein</fullName>
    </submittedName>
</protein>
<evidence type="ECO:0000256" key="1">
    <source>
        <dbReference type="SAM" id="MobiDB-lite"/>
    </source>
</evidence>
<dbReference type="Gramene" id="MELO3C028244.2.1">
    <property type="protein sequence ID" value="MELO3C028244.2.1"/>
    <property type="gene ID" value="MELO3C028244.2"/>
</dbReference>
<accession>A0A9I9E3N6</accession>
<organism evidence="2">
    <name type="scientific">Cucumis melo</name>
    <name type="common">Muskmelon</name>
    <dbReference type="NCBI Taxonomy" id="3656"/>
    <lineage>
        <taxon>Eukaryota</taxon>
        <taxon>Viridiplantae</taxon>
        <taxon>Streptophyta</taxon>
        <taxon>Embryophyta</taxon>
        <taxon>Tracheophyta</taxon>
        <taxon>Spermatophyta</taxon>
        <taxon>Magnoliopsida</taxon>
        <taxon>eudicotyledons</taxon>
        <taxon>Gunneridae</taxon>
        <taxon>Pentapetalae</taxon>
        <taxon>rosids</taxon>
        <taxon>fabids</taxon>
        <taxon>Cucurbitales</taxon>
        <taxon>Cucurbitaceae</taxon>
        <taxon>Benincaseae</taxon>
        <taxon>Cucumis</taxon>
    </lineage>
</organism>
<name>A0A9I9E3N6_CUCME</name>
<reference evidence="2" key="1">
    <citation type="submission" date="2023-03" db="UniProtKB">
        <authorList>
            <consortium name="EnsemblPlants"/>
        </authorList>
    </citation>
    <scope>IDENTIFICATION</scope>
</reference>
<feature type="region of interest" description="Disordered" evidence="1">
    <location>
        <begin position="31"/>
        <end position="78"/>
    </location>
</feature>
<sequence length="78" mass="8720">FSYCTHRLDRLGRSFVVGAHATAVFPLFHSTTVGRGKHDENGRTACSSARDEERERESIRDDGDEGRESVGPIWEDPS</sequence>